<dbReference type="GO" id="GO:0045892">
    <property type="term" value="P:negative regulation of DNA-templated transcription"/>
    <property type="evidence" value="ECO:0007669"/>
    <property type="project" value="TreeGrafter"/>
</dbReference>
<dbReference type="SUPFAM" id="SSF46785">
    <property type="entry name" value="Winged helix' DNA-binding domain"/>
    <property type="match status" value="1"/>
</dbReference>
<dbReference type="InterPro" id="IPR036390">
    <property type="entry name" value="WH_DNA-bd_sf"/>
</dbReference>
<keyword evidence="8" id="KW-0408">Iron</keyword>
<keyword evidence="7" id="KW-0479">Metal-binding</keyword>
<evidence type="ECO:0000313" key="10">
    <source>
        <dbReference type="Proteomes" id="UP000292958"/>
    </source>
</evidence>
<dbReference type="GO" id="GO:0000976">
    <property type="term" value="F:transcription cis-regulatory region binding"/>
    <property type="evidence" value="ECO:0007669"/>
    <property type="project" value="TreeGrafter"/>
</dbReference>
<evidence type="ECO:0000256" key="8">
    <source>
        <dbReference type="PIRSR" id="PIRSR602481-2"/>
    </source>
</evidence>
<feature type="binding site" evidence="7">
    <location>
        <position position="86"/>
    </location>
    <ligand>
        <name>Zn(2+)</name>
        <dbReference type="ChEBI" id="CHEBI:29105"/>
    </ligand>
</feature>
<keyword evidence="5" id="KW-0238">DNA-binding</keyword>
<dbReference type="GO" id="GO:0008270">
    <property type="term" value="F:zinc ion binding"/>
    <property type="evidence" value="ECO:0007669"/>
    <property type="project" value="TreeGrafter"/>
</dbReference>
<feature type="binding site" evidence="7">
    <location>
        <position position="89"/>
    </location>
    <ligand>
        <name>Zn(2+)</name>
        <dbReference type="ChEBI" id="CHEBI:29105"/>
    </ligand>
</feature>
<dbReference type="InterPro" id="IPR002481">
    <property type="entry name" value="FUR"/>
</dbReference>
<evidence type="ECO:0000256" key="3">
    <source>
        <dbReference type="ARBA" id="ARBA00022833"/>
    </source>
</evidence>
<proteinExistence type="inferred from homology"/>
<dbReference type="GO" id="GO:1900376">
    <property type="term" value="P:regulation of secondary metabolite biosynthetic process"/>
    <property type="evidence" value="ECO:0007669"/>
    <property type="project" value="TreeGrafter"/>
</dbReference>
<evidence type="ECO:0000256" key="6">
    <source>
        <dbReference type="ARBA" id="ARBA00023163"/>
    </source>
</evidence>
<evidence type="ECO:0000256" key="4">
    <source>
        <dbReference type="ARBA" id="ARBA00023015"/>
    </source>
</evidence>
<comment type="caution">
    <text evidence="9">The sequence shown here is derived from an EMBL/GenBank/DDBJ whole genome shotgun (WGS) entry which is preliminary data.</text>
</comment>
<dbReference type="CDD" id="cd07153">
    <property type="entry name" value="Fur_like"/>
    <property type="match status" value="1"/>
</dbReference>
<dbReference type="PANTHER" id="PTHR33202">
    <property type="entry name" value="ZINC UPTAKE REGULATION PROTEIN"/>
    <property type="match status" value="1"/>
</dbReference>
<dbReference type="AlphaFoldDB" id="A0A4Q7YDU9"/>
<evidence type="ECO:0000256" key="5">
    <source>
        <dbReference type="ARBA" id="ARBA00023125"/>
    </source>
</evidence>
<gene>
    <name evidence="9" type="ORF">BDD14_5540</name>
</gene>
<dbReference type="Gene3D" id="3.30.1490.190">
    <property type="match status" value="1"/>
</dbReference>
<name>A0A4Q7YDU9_9BACT</name>
<organism evidence="9 10">
    <name type="scientific">Edaphobacter modestus</name>
    <dbReference type="NCBI Taxonomy" id="388466"/>
    <lineage>
        <taxon>Bacteria</taxon>
        <taxon>Pseudomonadati</taxon>
        <taxon>Acidobacteriota</taxon>
        <taxon>Terriglobia</taxon>
        <taxon>Terriglobales</taxon>
        <taxon>Acidobacteriaceae</taxon>
        <taxon>Edaphobacter</taxon>
    </lineage>
</organism>
<dbReference type="InterPro" id="IPR036388">
    <property type="entry name" value="WH-like_DNA-bd_sf"/>
</dbReference>
<keyword evidence="4" id="KW-0805">Transcription regulation</keyword>
<dbReference type="Pfam" id="PF01475">
    <property type="entry name" value="FUR"/>
    <property type="match status" value="1"/>
</dbReference>
<keyword evidence="2" id="KW-0678">Repressor</keyword>
<reference evidence="9 10" key="1">
    <citation type="submission" date="2019-02" db="EMBL/GenBank/DDBJ databases">
        <title>Genomic Encyclopedia of Archaeal and Bacterial Type Strains, Phase II (KMG-II): from individual species to whole genera.</title>
        <authorList>
            <person name="Goeker M."/>
        </authorList>
    </citation>
    <scope>NUCLEOTIDE SEQUENCE [LARGE SCALE GENOMIC DNA]</scope>
    <source>
        <strain evidence="9 10">DSM 18101</strain>
    </source>
</reference>
<feature type="binding site" evidence="8">
    <location>
        <position position="80"/>
    </location>
    <ligand>
        <name>Fe cation</name>
        <dbReference type="ChEBI" id="CHEBI:24875"/>
    </ligand>
</feature>
<evidence type="ECO:0000256" key="7">
    <source>
        <dbReference type="PIRSR" id="PIRSR602481-1"/>
    </source>
</evidence>
<keyword evidence="3 7" id="KW-0862">Zinc</keyword>
<feature type="binding site" evidence="8">
    <location>
        <position position="115"/>
    </location>
    <ligand>
        <name>Fe cation</name>
        <dbReference type="ChEBI" id="CHEBI:24875"/>
    </ligand>
</feature>
<evidence type="ECO:0000256" key="2">
    <source>
        <dbReference type="ARBA" id="ARBA00022491"/>
    </source>
</evidence>
<keyword evidence="6" id="KW-0804">Transcription</keyword>
<dbReference type="RefSeq" id="WP_130423769.1">
    <property type="nucleotide sequence ID" value="NZ_SHKW01000002.1"/>
</dbReference>
<dbReference type="PANTHER" id="PTHR33202:SF22">
    <property type="entry name" value="HYDROGEN PEROXIDE SENSITIVE REPRESSOR"/>
    <property type="match status" value="1"/>
</dbReference>
<dbReference type="Proteomes" id="UP000292958">
    <property type="component" value="Unassembled WGS sequence"/>
</dbReference>
<comment type="similarity">
    <text evidence="1">Belongs to the Fur family.</text>
</comment>
<dbReference type="Gene3D" id="1.10.10.10">
    <property type="entry name" value="Winged helix-like DNA-binding domain superfamily/Winged helix DNA-binding domain"/>
    <property type="match status" value="1"/>
</dbReference>
<protein>
    <submittedName>
        <fullName evidence="9">Fur family ferric uptake transcriptional regulator</fullName>
    </submittedName>
</protein>
<dbReference type="InterPro" id="IPR043135">
    <property type="entry name" value="Fur_C"/>
</dbReference>
<dbReference type="OrthoDB" id="8659436at2"/>
<evidence type="ECO:0000313" key="9">
    <source>
        <dbReference type="EMBL" id="RZU35487.1"/>
    </source>
</evidence>
<evidence type="ECO:0000256" key="1">
    <source>
        <dbReference type="ARBA" id="ARBA00007957"/>
    </source>
</evidence>
<keyword evidence="10" id="KW-1185">Reference proteome</keyword>
<accession>A0A4Q7YDU9</accession>
<sequence>MTKEIQTRKTRQKEAIRAAFLEADRPLSPDEALALAQRRADALSLGTVYRNISSLVDDKWLTTVQVPGCPARYEVAGKAHHHHFQCRRCGAVHELEGCDVPRKPHLPRGFKYLDHDFFVYDFPHVITG</sequence>
<dbReference type="EMBL" id="SHKW01000002">
    <property type="protein sequence ID" value="RZU35487.1"/>
    <property type="molecule type" value="Genomic_DNA"/>
</dbReference>
<comment type="cofactor">
    <cofactor evidence="8">
        <name>Mn(2+)</name>
        <dbReference type="ChEBI" id="CHEBI:29035"/>
    </cofactor>
    <cofactor evidence="8">
        <name>Fe(2+)</name>
        <dbReference type="ChEBI" id="CHEBI:29033"/>
    </cofactor>
    <text evidence="8">Binds 1 Mn(2+) or Fe(2+) ion per subunit.</text>
</comment>
<comment type="cofactor">
    <cofactor evidence="7">
        <name>Zn(2+)</name>
        <dbReference type="ChEBI" id="CHEBI:29105"/>
    </cofactor>
    <text evidence="7">Binds 1 zinc ion per subunit.</text>
</comment>
<dbReference type="GO" id="GO:0003700">
    <property type="term" value="F:DNA-binding transcription factor activity"/>
    <property type="evidence" value="ECO:0007669"/>
    <property type="project" value="InterPro"/>
</dbReference>